<gene>
    <name evidence="2" type="ORF">DVH29_03700</name>
</gene>
<reference evidence="3" key="1">
    <citation type="submission" date="2018-07" db="EMBL/GenBank/DDBJ databases">
        <authorList>
            <person name="Liu B.-T."/>
            <person name="Du Z."/>
        </authorList>
    </citation>
    <scope>NUCLEOTIDE SEQUENCE [LARGE SCALE GENOMIC DNA]</scope>
    <source>
        <strain evidence="3">XYN52</strain>
    </source>
</reference>
<evidence type="ECO:0000259" key="1">
    <source>
        <dbReference type="Pfam" id="PF00117"/>
    </source>
</evidence>
<evidence type="ECO:0000313" key="3">
    <source>
        <dbReference type="Proteomes" id="UP000253759"/>
    </source>
</evidence>
<dbReference type="InterPro" id="IPR017926">
    <property type="entry name" value="GATASE"/>
</dbReference>
<dbReference type="EMBL" id="QQNH01000003">
    <property type="protein sequence ID" value="RDE10045.1"/>
    <property type="molecule type" value="Genomic_DNA"/>
</dbReference>
<protein>
    <submittedName>
        <fullName evidence="2">Type 1 glutamine amidotransferase</fullName>
    </submittedName>
</protein>
<dbReference type="InterPro" id="IPR044992">
    <property type="entry name" value="ChyE-like"/>
</dbReference>
<accession>A0A369W884</accession>
<organism evidence="2 3">
    <name type="scientific">Pelagibacterium lacus</name>
    <dbReference type="NCBI Taxonomy" id="2282655"/>
    <lineage>
        <taxon>Bacteria</taxon>
        <taxon>Pseudomonadati</taxon>
        <taxon>Pseudomonadota</taxon>
        <taxon>Alphaproteobacteria</taxon>
        <taxon>Hyphomicrobiales</taxon>
        <taxon>Devosiaceae</taxon>
        <taxon>Pelagibacterium</taxon>
    </lineage>
</organism>
<dbReference type="RefSeq" id="WP_114644811.1">
    <property type="nucleotide sequence ID" value="NZ_QQNH01000003.1"/>
</dbReference>
<name>A0A369W884_9HYPH</name>
<keyword evidence="2" id="KW-0808">Transferase</keyword>
<dbReference type="GO" id="GO:0016740">
    <property type="term" value="F:transferase activity"/>
    <property type="evidence" value="ECO:0007669"/>
    <property type="project" value="UniProtKB-KW"/>
</dbReference>
<dbReference type="InterPro" id="IPR029062">
    <property type="entry name" value="Class_I_gatase-like"/>
</dbReference>
<dbReference type="SUPFAM" id="SSF52317">
    <property type="entry name" value="Class I glutamine amidotransferase-like"/>
    <property type="match status" value="1"/>
</dbReference>
<keyword evidence="2" id="KW-0315">Glutamine amidotransferase</keyword>
<dbReference type="PROSITE" id="PS51273">
    <property type="entry name" value="GATASE_TYPE_1"/>
    <property type="match status" value="1"/>
</dbReference>
<dbReference type="PANTHER" id="PTHR42695:SF5">
    <property type="entry name" value="GLUTAMINE AMIDOTRANSFERASE YLR126C-RELATED"/>
    <property type="match status" value="1"/>
</dbReference>
<dbReference type="Gene3D" id="3.40.50.880">
    <property type="match status" value="1"/>
</dbReference>
<comment type="caution">
    <text evidence="2">The sequence shown here is derived from an EMBL/GenBank/DDBJ whole genome shotgun (WGS) entry which is preliminary data.</text>
</comment>
<dbReference type="PANTHER" id="PTHR42695">
    <property type="entry name" value="GLUTAMINE AMIDOTRANSFERASE YLR126C-RELATED"/>
    <property type="match status" value="1"/>
</dbReference>
<evidence type="ECO:0000313" key="2">
    <source>
        <dbReference type="EMBL" id="RDE10045.1"/>
    </source>
</evidence>
<dbReference type="OrthoDB" id="9794816at2"/>
<keyword evidence="3" id="KW-1185">Reference proteome</keyword>
<feature type="domain" description="Glutamine amidotransferase" evidence="1">
    <location>
        <begin position="54"/>
        <end position="188"/>
    </location>
</feature>
<dbReference type="Proteomes" id="UP000253759">
    <property type="component" value="Unassembled WGS sequence"/>
</dbReference>
<proteinExistence type="predicted"/>
<dbReference type="AlphaFoldDB" id="A0A369W884"/>
<dbReference type="Pfam" id="PF00117">
    <property type="entry name" value="GATase"/>
    <property type="match status" value="1"/>
</dbReference>
<sequence>MKLTIIEAGAPPAPLAGRFPSYPDMFQAMFARHEAGFGHEVVKILDGAPLPAPEGLDAVLITGSPAGAYEDHLWLPPLRQFIRAAHDAGTRMVGVCFGHQIIADALGGVVRKSEKGWGLGRHDYEVVPFPPYFDPGRPSLAIACSHQDQVITPPLGAWVVLRSDFTPNAGLVYETGRIFTVQPHPEFDDAYARELVQLRRGRAPDAVIEAGLASMARPSDGPVLARAIIRFLAA</sequence>
<dbReference type="GO" id="GO:0005829">
    <property type="term" value="C:cytosol"/>
    <property type="evidence" value="ECO:0007669"/>
    <property type="project" value="TreeGrafter"/>
</dbReference>
<dbReference type="CDD" id="cd01741">
    <property type="entry name" value="GATase1_1"/>
    <property type="match status" value="1"/>
</dbReference>